<protein>
    <submittedName>
        <fullName evidence="2">Uncharacterized protein</fullName>
    </submittedName>
</protein>
<evidence type="ECO:0000256" key="1">
    <source>
        <dbReference type="SAM" id="MobiDB-lite"/>
    </source>
</evidence>
<proteinExistence type="predicted"/>
<dbReference type="AlphaFoldDB" id="A0ABD1XPN0"/>
<feature type="compositionally biased region" description="Basic and acidic residues" evidence="1">
    <location>
        <begin position="19"/>
        <end position="38"/>
    </location>
</feature>
<evidence type="ECO:0000313" key="2">
    <source>
        <dbReference type="EMBL" id="KAL2610914.1"/>
    </source>
</evidence>
<organism evidence="2 3">
    <name type="scientific">Riccia fluitans</name>
    <dbReference type="NCBI Taxonomy" id="41844"/>
    <lineage>
        <taxon>Eukaryota</taxon>
        <taxon>Viridiplantae</taxon>
        <taxon>Streptophyta</taxon>
        <taxon>Embryophyta</taxon>
        <taxon>Marchantiophyta</taxon>
        <taxon>Marchantiopsida</taxon>
        <taxon>Marchantiidae</taxon>
        <taxon>Marchantiales</taxon>
        <taxon>Ricciaceae</taxon>
        <taxon>Riccia</taxon>
    </lineage>
</organism>
<feature type="compositionally biased region" description="Basic and acidic residues" evidence="1">
    <location>
        <begin position="1"/>
        <end position="11"/>
    </location>
</feature>
<dbReference type="Proteomes" id="UP001605036">
    <property type="component" value="Unassembled WGS sequence"/>
</dbReference>
<dbReference type="EMBL" id="JBHFFA010000007">
    <property type="protein sequence ID" value="KAL2610914.1"/>
    <property type="molecule type" value="Genomic_DNA"/>
</dbReference>
<keyword evidence="3" id="KW-1185">Reference proteome</keyword>
<feature type="region of interest" description="Disordered" evidence="1">
    <location>
        <begin position="1"/>
        <end position="49"/>
    </location>
</feature>
<evidence type="ECO:0000313" key="3">
    <source>
        <dbReference type="Proteomes" id="UP001605036"/>
    </source>
</evidence>
<sequence>MEAARAVEPRVSHSKPRRQKDDGRKPGDGESQARDRPHTNGIRISPKKNQLVEYGELSGQELDKTLDIIKLAYAQRHPRGTQTTMAKVHAAPT</sequence>
<accession>A0ABD1XPN0</accession>
<reference evidence="2 3" key="1">
    <citation type="submission" date="2024-09" db="EMBL/GenBank/DDBJ databases">
        <title>Chromosome-scale assembly of Riccia fluitans.</title>
        <authorList>
            <person name="Paukszto L."/>
            <person name="Sawicki J."/>
            <person name="Karawczyk K."/>
            <person name="Piernik-Szablinska J."/>
            <person name="Szczecinska M."/>
            <person name="Mazdziarz M."/>
        </authorList>
    </citation>
    <scope>NUCLEOTIDE SEQUENCE [LARGE SCALE GENOMIC DNA]</scope>
    <source>
        <strain evidence="2">Rf_01</strain>
        <tissue evidence="2">Aerial parts of the thallus</tissue>
    </source>
</reference>
<name>A0ABD1XPN0_9MARC</name>
<gene>
    <name evidence="2" type="ORF">R1flu_022606</name>
</gene>
<comment type="caution">
    <text evidence="2">The sequence shown here is derived from an EMBL/GenBank/DDBJ whole genome shotgun (WGS) entry which is preliminary data.</text>
</comment>